<dbReference type="RefSeq" id="WP_377262799.1">
    <property type="nucleotide sequence ID" value="NZ_JBHLUH010000105.1"/>
</dbReference>
<feature type="transmembrane region" description="Helical" evidence="7">
    <location>
        <begin position="285"/>
        <end position="306"/>
    </location>
</feature>
<keyword evidence="3" id="KW-1003">Cell membrane</keyword>
<dbReference type="Pfam" id="PF19300">
    <property type="entry name" value="BPD_transp_1_N"/>
    <property type="match status" value="1"/>
</dbReference>
<keyword evidence="5 7" id="KW-1133">Transmembrane helix</keyword>
<keyword evidence="2 7" id="KW-0813">Transport</keyword>
<dbReference type="SUPFAM" id="SSF161098">
    <property type="entry name" value="MetI-like"/>
    <property type="match status" value="1"/>
</dbReference>
<feature type="transmembrane region" description="Helical" evidence="7">
    <location>
        <begin position="143"/>
        <end position="163"/>
    </location>
</feature>
<evidence type="ECO:0000256" key="2">
    <source>
        <dbReference type="ARBA" id="ARBA00022448"/>
    </source>
</evidence>
<gene>
    <name evidence="9" type="ORF">ACFFIA_42135</name>
</gene>
<feature type="transmembrane region" description="Helical" evidence="7">
    <location>
        <begin position="175"/>
        <end position="196"/>
    </location>
</feature>
<dbReference type="Pfam" id="PF00528">
    <property type="entry name" value="BPD_transp_1"/>
    <property type="match status" value="1"/>
</dbReference>
<evidence type="ECO:0000256" key="6">
    <source>
        <dbReference type="ARBA" id="ARBA00023136"/>
    </source>
</evidence>
<feature type="transmembrane region" description="Helical" evidence="7">
    <location>
        <begin position="95"/>
        <end position="122"/>
    </location>
</feature>
<reference evidence="9 10" key="1">
    <citation type="submission" date="2024-09" db="EMBL/GenBank/DDBJ databases">
        <authorList>
            <person name="Sun Q."/>
            <person name="Mori K."/>
        </authorList>
    </citation>
    <scope>NUCLEOTIDE SEQUENCE [LARGE SCALE GENOMIC DNA]</scope>
    <source>
        <strain evidence="9 10">TBRC 3947</strain>
    </source>
</reference>
<proteinExistence type="inferred from homology"/>
<evidence type="ECO:0000259" key="8">
    <source>
        <dbReference type="PROSITE" id="PS50928"/>
    </source>
</evidence>
<evidence type="ECO:0000256" key="7">
    <source>
        <dbReference type="RuleBase" id="RU363032"/>
    </source>
</evidence>
<dbReference type="Proteomes" id="UP001589867">
    <property type="component" value="Unassembled WGS sequence"/>
</dbReference>
<keyword evidence="6 7" id="KW-0472">Membrane</keyword>
<sequence length="313" mass="33356">MARLVIRRLLVSIPLILVVTLLTFLLQAAAPGDTARTILGENYTPEAYEQLRHQLGLDRPVLVQYWDWLTGAVRGDLGTSPISGLEVSSEVANRLGVTVSLAVATSLVAVLIGVGLGVVSAIRGGFLGRLVDVVSLLGHALPSFWLGLVLVTLFAVAIRLLPATGYVPIQQSPEAWARSLVLPVVALTSGIVASLAKQTRDAMREVMSREFVHALRARGVSETSIIFRHGLRNASIPILTVAGLLFVGLLEGTVLIEAVFAMPGLGGLAIQATTQHDLLTLQGVALTYTLFVVVVNLVVDLAYGWLNPRVRVA</sequence>
<comment type="subcellular location">
    <subcellularLocation>
        <location evidence="1 7">Cell membrane</location>
        <topology evidence="1 7">Multi-pass membrane protein</topology>
    </subcellularLocation>
</comment>
<keyword evidence="4 7" id="KW-0812">Transmembrane</keyword>
<dbReference type="InterPro" id="IPR000515">
    <property type="entry name" value="MetI-like"/>
</dbReference>
<dbReference type="PANTHER" id="PTHR43163:SF6">
    <property type="entry name" value="DIPEPTIDE TRANSPORT SYSTEM PERMEASE PROTEIN DPPB-RELATED"/>
    <property type="match status" value="1"/>
</dbReference>
<dbReference type="InterPro" id="IPR035906">
    <property type="entry name" value="MetI-like_sf"/>
</dbReference>
<name>A0ABV6MHL3_9ACTN</name>
<feature type="transmembrane region" description="Helical" evidence="7">
    <location>
        <begin position="238"/>
        <end position="265"/>
    </location>
</feature>
<dbReference type="InterPro" id="IPR045621">
    <property type="entry name" value="BPD_transp_1_N"/>
</dbReference>
<accession>A0ABV6MHL3</accession>
<evidence type="ECO:0000313" key="9">
    <source>
        <dbReference type="EMBL" id="MFC0534207.1"/>
    </source>
</evidence>
<dbReference type="EMBL" id="JBHLUH010000105">
    <property type="protein sequence ID" value="MFC0534207.1"/>
    <property type="molecule type" value="Genomic_DNA"/>
</dbReference>
<dbReference type="PANTHER" id="PTHR43163">
    <property type="entry name" value="DIPEPTIDE TRANSPORT SYSTEM PERMEASE PROTEIN DPPB-RELATED"/>
    <property type="match status" value="1"/>
</dbReference>
<keyword evidence="10" id="KW-1185">Reference proteome</keyword>
<protein>
    <submittedName>
        <fullName evidence="9">ABC transporter permease</fullName>
    </submittedName>
</protein>
<evidence type="ECO:0000256" key="4">
    <source>
        <dbReference type="ARBA" id="ARBA00022692"/>
    </source>
</evidence>
<evidence type="ECO:0000256" key="5">
    <source>
        <dbReference type="ARBA" id="ARBA00022989"/>
    </source>
</evidence>
<feature type="domain" description="ABC transmembrane type-1" evidence="8">
    <location>
        <begin position="95"/>
        <end position="303"/>
    </location>
</feature>
<organism evidence="9 10">
    <name type="scientific">Phytohabitans kaempferiae</name>
    <dbReference type="NCBI Taxonomy" id="1620943"/>
    <lineage>
        <taxon>Bacteria</taxon>
        <taxon>Bacillati</taxon>
        <taxon>Actinomycetota</taxon>
        <taxon>Actinomycetes</taxon>
        <taxon>Micromonosporales</taxon>
        <taxon>Micromonosporaceae</taxon>
    </lineage>
</organism>
<dbReference type="Gene3D" id="1.10.3720.10">
    <property type="entry name" value="MetI-like"/>
    <property type="match status" value="1"/>
</dbReference>
<dbReference type="PROSITE" id="PS50928">
    <property type="entry name" value="ABC_TM1"/>
    <property type="match status" value="1"/>
</dbReference>
<evidence type="ECO:0000256" key="1">
    <source>
        <dbReference type="ARBA" id="ARBA00004651"/>
    </source>
</evidence>
<comment type="caution">
    <text evidence="9">The sequence shown here is derived from an EMBL/GenBank/DDBJ whole genome shotgun (WGS) entry which is preliminary data.</text>
</comment>
<evidence type="ECO:0000256" key="3">
    <source>
        <dbReference type="ARBA" id="ARBA00022475"/>
    </source>
</evidence>
<evidence type="ECO:0000313" key="10">
    <source>
        <dbReference type="Proteomes" id="UP001589867"/>
    </source>
</evidence>
<comment type="similarity">
    <text evidence="7">Belongs to the binding-protein-dependent transport system permease family.</text>
</comment>
<dbReference type="CDD" id="cd06261">
    <property type="entry name" value="TM_PBP2"/>
    <property type="match status" value="1"/>
</dbReference>